<keyword evidence="3" id="KW-1185">Reference proteome</keyword>
<proteinExistence type="predicted"/>
<dbReference type="OrthoDB" id="2149705at2759"/>
<comment type="caution">
    <text evidence="2">The sequence shown here is derived from an EMBL/GenBank/DDBJ whole genome shotgun (WGS) entry which is preliminary data.</text>
</comment>
<evidence type="ECO:0000313" key="2">
    <source>
        <dbReference type="EMBL" id="PWW72143.1"/>
    </source>
</evidence>
<dbReference type="Proteomes" id="UP000246991">
    <property type="component" value="Unassembled WGS sequence"/>
</dbReference>
<protein>
    <submittedName>
        <fullName evidence="2">Uncharacterized protein</fullName>
    </submittedName>
</protein>
<feature type="non-terminal residue" evidence="2">
    <location>
        <position position="166"/>
    </location>
</feature>
<gene>
    <name evidence="2" type="ORF">C7212DRAFT_337716</name>
</gene>
<dbReference type="EMBL" id="PYWC01000117">
    <property type="protein sequence ID" value="PWW72143.1"/>
    <property type="molecule type" value="Genomic_DNA"/>
</dbReference>
<organism evidence="2 3">
    <name type="scientific">Tuber magnatum</name>
    <name type="common">white Piedmont truffle</name>
    <dbReference type="NCBI Taxonomy" id="42249"/>
    <lineage>
        <taxon>Eukaryota</taxon>
        <taxon>Fungi</taxon>
        <taxon>Dikarya</taxon>
        <taxon>Ascomycota</taxon>
        <taxon>Pezizomycotina</taxon>
        <taxon>Pezizomycetes</taxon>
        <taxon>Pezizales</taxon>
        <taxon>Tuberaceae</taxon>
        <taxon>Tuber</taxon>
    </lineage>
</organism>
<reference evidence="2 3" key="1">
    <citation type="submission" date="2018-03" db="EMBL/GenBank/DDBJ databases">
        <title>Genomes of Pezizomycetes fungi and the evolution of truffles.</title>
        <authorList>
            <person name="Murat C."/>
            <person name="Payen T."/>
            <person name="Noel B."/>
            <person name="Kuo A."/>
            <person name="Martin F.M."/>
        </authorList>
    </citation>
    <scope>NUCLEOTIDE SEQUENCE [LARGE SCALE GENOMIC DNA]</scope>
    <source>
        <strain evidence="2">091103-1</strain>
    </source>
</reference>
<dbReference type="AlphaFoldDB" id="A0A317SCB5"/>
<name>A0A317SCB5_9PEZI</name>
<evidence type="ECO:0000313" key="3">
    <source>
        <dbReference type="Proteomes" id="UP000246991"/>
    </source>
</evidence>
<evidence type="ECO:0000256" key="1">
    <source>
        <dbReference type="SAM" id="MobiDB-lite"/>
    </source>
</evidence>
<accession>A0A317SCB5</accession>
<dbReference type="SUPFAM" id="SSF88697">
    <property type="entry name" value="PUA domain-like"/>
    <property type="match status" value="1"/>
</dbReference>
<dbReference type="InterPro" id="IPR015947">
    <property type="entry name" value="PUA-like_sf"/>
</dbReference>
<feature type="region of interest" description="Disordered" evidence="1">
    <location>
        <begin position="1"/>
        <end position="40"/>
    </location>
</feature>
<sequence>MPATRTGAKPKGTARQLTLTGELASVTPLSSSSKSRSKSSIERSYTDAILPIKPEFTKLIAEREKNHEYRRRRIRDTVTRIWLYTTAPTSAISHVVVTSHPKTPGQVCDPSGLGNDDFDNGEKESKFGYPVLGLYKLKTPLEQKAMKQTYGVSPPQAVVYAPKKMV</sequence>